<feature type="compositionally biased region" description="Low complexity" evidence="10">
    <location>
        <begin position="221"/>
        <end position="230"/>
    </location>
</feature>
<comment type="subcellular location">
    <subcellularLocation>
        <location evidence="2">Nucleus</location>
        <location evidence="2">Nucleolus</location>
    </subcellularLocation>
</comment>
<dbReference type="InterPro" id="IPR050786">
    <property type="entry name" value="EFG1_rRNA-proc"/>
</dbReference>
<name>A0A4Z0YMC6_9PEZI</name>
<organism evidence="11 12">
    <name type="scientific">Xylaria hypoxylon</name>
    <dbReference type="NCBI Taxonomy" id="37992"/>
    <lineage>
        <taxon>Eukaryota</taxon>
        <taxon>Fungi</taxon>
        <taxon>Dikarya</taxon>
        <taxon>Ascomycota</taxon>
        <taxon>Pezizomycotina</taxon>
        <taxon>Sordariomycetes</taxon>
        <taxon>Xylariomycetidae</taxon>
        <taxon>Xylariales</taxon>
        <taxon>Xylariaceae</taxon>
        <taxon>Xylaria</taxon>
    </lineage>
</organism>
<dbReference type="GO" id="GO:0000462">
    <property type="term" value="P:maturation of SSU-rRNA from tricistronic rRNA transcript (SSU-rRNA, 5.8S rRNA, LSU-rRNA)"/>
    <property type="evidence" value="ECO:0007669"/>
    <property type="project" value="TreeGrafter"/>
</dbReference>
<dbReference type="Proteomes" id="UP000297716">
    <property type="component" value="Unassembled WGS sequence"/>
</dbReference>
<feature type="region of interest" description="Disordered" evidence="10">
    <location>
        <begin position="571"/>
        <end position="593"/>
    </location>
</feature>
<dbReference type="PANTHER" id="PTHR33911:SF1">
    <property type="entry name" value="RRNA-PROCESSING PROTEIN EFG1"/>
    <property type="match status" value="1"/>
</dbReference>
<feature type="region of interest" description="Disordered" evidence="10">
    <location>
        <begin position="1"/>
        <end position="53"/>
    </location>
</feature>
<evidence type="ECO:0000313" key="12">
    <source>
        <dbReference type="Proteomes" id="UP000297716"/>
    </source>
</evidence>
<evidence type="ECO:0000256" key="10">
    <source>
        <dbReference type="SAM" id="MobiDB-lite"/>
    </source>
</evidence>
<protein>
    <recommendedName>
        <fullName evidence="4">rRNA-processing protein EFG1</fullName>
    </recommendedName>
    <alternativeName>
        <fullName evidence="5">rRNA-processing protein efg1</fullName>
    </alternativeName>
</protein>
<evidence type="ECO:0000256" key="6">
    <source>
        <dbReference type="ARBA" id="ARBA00022552"/>
    </source>
</evidence>
<reference evidence="11 12" key="1">
    <citation type="submission" date="2019-03" db="EMBL/GenBank/DDBJ databases">
        <title>Draft genome sequence of Xylaria hypoxylon DSM 108379, a ubiquitous saprotrophic-parasitic fungi on hardwood.</title>
        <authorList>
            <person name="Buettner E."/>
            <person name="Leonhardt S."/>
            <person name="Gebauer A.M."/>
            <person name="Liers C."/>
            <person name="Hofrichter M."/>
            <person name="Kellner H."/>
        </authorList>
    </citation>
    <scope>NUCLEOTIDE SEQUENCE [LARGE SCALE GENOMIC DNA]</scope>
    <source>
        <strain evidence="11 12">DSM 108379</strain>
    </source>
</reference>
<evidence type="ECO:0000256" key="8">
    <source>
        <dbReference type="ARBA" id="ARBA00023242"/>
    </source>
</evidence>
<dbReference type="STRING" id="37992.A0A4Z0YMC6"/>
<evidence type="ECO:0000256" key="7">
    <source>
        <dbReference type="ARBA" id="ARBA00023054"/>
    </source>
</evidence>
<dbReference type="EMBL" id="SKBN01000213">
    <property type="protein sequence ID" value="TGJ80581.1"/>
    <property type="molecule type" value="Genomic_DNA"/>
</dbReference>
<evidence type="ECO:0000256" key="3">
    <source>
        <dbReference type="ARBA" id="ARBA00006916"/>
    </source>
</evidence>
<dbReference type="GO" id="GO:0005730">
    <property type="term" value="C:nucleolus"/>
    <property type="evidence" value="ECO:0007669"/>
    <property type="project" value="UniProtKB-SubCell"/>
</dbReference>
<gene>
    <name evidence="11" type="ORF">E0Z10_g8190</name>
</gene>
<feature type="compositionally biased region" description="Polar residues" evidence="10">
    <location>
        <begin position="482"/>
        <end position="504"/>
    </location>
</feature>
<feature type="compositionally biased region" description="Basic and acidic residues" evidence="10">
    <location>
        <begin position="571"/>
        <end position="580"/>
    </location>
</feature>
<comment type="function">
    <text evidence="1">Involved in rRNA processing.</text>
</comment>
<dbReference type="PANTHER" id="PTHR33911">
    <property type="entry name" value="RRNA-PROCESSING PROTEIN EFG1"/>
    <property type="match status" value="1"/>
</dbReference>
<sequence>MSSKRNFSEFSAESSATGERREYIPSHQSSKHKKKRDSSKDKPTSINWLKKRARTIERRLNREDSLPANVQHELEKELDHHKQKLDDLADGKKRNTMIKKYHMVRFFERKKADRLAKQIRTQLETTRNEEERKTLQADLHIAEVDALYAKHFPHRERYVSLYPVSSLDLGVQGGVKPEDASAAARSLRTERPPLWSTIEKAANRGSSALGQIRERKSAVDSSSKPPQQRPSKAKDSFTLESADSNKVKGKGQQLLKPSDSRNDDDDDSDGGFFEEGPYERDSPGFSFKSLTITVSTYPKRRSIMAATGAPVPPATYDLIETWISQQRQAPVPLTGQLRTAVIGLENALKAEPLPQLEPELEYRAANPFRGSREVNFTESSFDPAGRGQLRWKGQVILDEEPGAAFPHPDGSHLSFARKKDAKKYAAKCAVEWLRANGFMPQEGVRFPKGTITAYQRLQQQTQSKSQQPKESSSSLAKGQAPSLPTNMSSSPFDDSQPSATSQVPQLCKDLGIPPPRYDCEPVGDGYYRARADFGSYSDLLPFDASQPSPNAISKKTAKELVAEYLVEQLEAEKQKRDKNNKAFLAQYKDGSKE</sequence>
<dbReference type="Pfam" id="PF10153">
    <property type="entry name" value="Efg1"/>
    <property type="match status" value="1"/>
</dbReference>
<evidence type="ECO:0000256" key="1">
    <source>
        <dbReference type="ARBA" id="ARBA00002773"/>
    </source>
</evidence>
<dbReference type="GO" id="GO:0030688">
    <property type="term" value="C:preribosome, small subunit precursor"/>
    <property type="evidence" value="ECO:0007669"/>
    <property type="project" value="TreeGrafter"/>
</dbReference>
<evidence type="ECO:0000313" key="11">
    <source>
        <dbReference type="EMBL" id="TGJ80581.1"/>
    </source>
</evidence>
<keyword evidence="8" id="KW-0539">Nucleus</keyword>
<feature type="region of interest" description="Disordered" evidence="10">
    <location>
        <begin position="457"/>
        <end position="514"/>
    </location>
</feature>
<keyword evidence="12" id="KW-1185">Reference proteome</keyword>
<comment type="similarity">
    <text evidence="3">Belongs to the EFG1 family.</text>
</comment>
<dbReference type="OrthoDB" id="47732at2759"/>
<dbReference type="InterPro" id="IPR019310">
    <property type="entry name" value="Efg1"/>
</dbReference>
<feature type="compositionally biased region" description="Polar residues" evidence="10">
    <location>
        <begin position="1"/>
        <end position="17"/>
    </location>
</feature>
<evidence type="ECO:0000256" key="5">
    <source>
        <dbReference type="ARBA" id="ARBA00019827"/>
    </source>
</evidence>
<feature type="coiled-coil region" evidence="9">
    <location>
        <begin position="71"/>
        <end position="129"/>
    </location>
</feature>
<accession>A0A4Z0YMC6</accession>
<feature type="region of interest" description="Disordered" evidence="10">
    <location>
        <begin position="202"/>
        <end position="285"/>
    </location>
</feature>
<proteinExistence type="inferred from homology"/>
<evidence type="ECO:0000256" key="4">
    <source>
        <dbReference type="ARBA" id="ARBA00018689"/>
    </source>
</evidence>
<keyword evidence="7 9" id="KW-0175">Coiled coil</keyword>
<feature type="compositionally biased region" description="Low complexity" evidence="10">
    <location>
        <begin position="458"/>
        <end position="474"/>
    </location>
</feature>
<evidence type="ECO:0000256" key="9">
    <source>
        <dbReference type="SAM" id="Coils"/>
    </source>
</evidence>
<comment type="caution">
    <text evidence="11">The sequence shown here is derived from an EMBL/GenBank/DDBJ whole genome shotgun (WGS) entry which is preliminary data.</text>
</comment>
<evidence type="ECO:0000256" key="2">
    <source>
        <dbReference type="ARBA" id="ARBA00004604"/>
    </source>
</evidence>
<keyword evidence="6" id="KW-0698">rRNA processing</keyword>
<dbReference type="AlphaFoldDB" id="A0A4Z0YMC6"/>